<dbReference type="PROSITE" id="PS00381">
    <property type="entry name" value="CLP_PROTEASE_SER"/>
    <property type="match status" value="1"/>
</dbReference>
<dbReference type="InterPro" id="IPR023562">
    <property type="entry name" value="ClpP/TepA"/>
</dbReference>
<dbReference type="GO" id="GO:0004176">
    <property type="term" value="F:ATP-dependent peptidase activity"/>
    <property type="evidence" value="ECO:0007669"/>
    <property type="project" value="InterPro"/>
</dbReference>
<dbReference type="EC" id="3.4.21.92" evidence="7"/>
<dbReference type="Gene3D" id="3.90.226.10">
    <property type="entry name" value="2-enoyl-CoA Hydratase, Chain A, domain 1"/>
    <property type="match status" value="1"/>
</dbReference>
<dbReference type="GO" id="GO:0009368">
    <property type="term" value="C:endopeptidase Clp complex"/>
    <property type="evidence" value="ECO:0007669"/>
    <property type="project" value="TreeGrafter"/>
</dbReference>
<evidence type="ECO:0000313" key="10">
    <source>
        <dbReference type="EMBL" id="AXZ96266.1"/>
    </source>
</evidence>
<evidence type="ECO:0000256" key="7">
    <source>
        <dbReference type="RuleBase" id="RU000549"/>
    </source>
</evidence>
<dbReference type="GO" id="GO:0009532">
    <property type="term" value="C:plastid stroma"/>
    <property type="evidence" value="ECO:0007669"/>
    <property type="project" value="UniProtKB-ARBA"/>
</dbReference>
<reference evidence="10" key="1">
    <citation type="submission" date="2017-02" db="EMBL/GenBank/DDBJ databases">
        <title>Plastome-wide rearrangements and gene losses in carnivorous Droseraceae.</title>
        <authorList>
            <person name="Nevill P.G."/>
            <person name="Howell K.A."/>
            <person name="Cross A.T."/>
            <person name="Williams A.V."/>
            <person name="Zhong X."/>
            <person name="Tonti-Filippini J."/>
            <person name="Boykin L.M."/>
            <person name="Dixon K.W."/>
            <person name="Small I.D."/>
        </authorList>
    </citation>
    <scope>NUCLEOTIDE SEQUENCE</scope>
</reference>
<dbReference type="GO" id="GO:0004252">
    <property type="term" value="F:serine-type endopeptidase activity"/>
    <property type="evidence" value="ECO:0007669"/>
    <property type="project" value="UniProtKB-EC"/>
</dbReference>
<keyword evidence="2 7" id="KW-0645">Protease</keyword>
<dbReference type="InterPro" id="IPR033135">
    <property type="entry name" value="ClpP_His_AS"/>
</dbReference>
<dbReference type="InterPro" id="IPR018215">
    <property type="entry name" value="ClpP_Ser_AS"/>
</dbReference>
<evidence type="ECO:0000256" key="2">
    <source>
        <dbReference type="ARBA" id="ARBA00022670"/>
    </source>
</evidence>
<keyword evidence="10" id="KW-0934">Plastid</keyword>
<dbReference type="PANTHER" id="PTHR10381">
    <property type="entry name" value="ATP-DEPENDENT CLP PROTEASE PROTEOLYTIC SUBUNIT"/>
    <property type="match status" value="1"/>
</dbReference>
<dbReference type="Pfam" id="PF00574">
    <property type="entry name" value="CLP_protease"/>
    <property type="match status" value="1"/>
</dbReference>
<comment type="similarity">
    <text evidence="1 8">Belongs to the peptidase S14 family.</text>
</comment>
<protein>
    <recommendedName>
        <fullName evidence="8">ATP-dependent Clp protease proteolytic subunit</fullName>
        <ecNumber evidence="7">3.4.21.92</ecNumber>
    </recommendedName>
</protein>
<dbReference type="InterPro" id="IPR029045">
    <property type="entry name" value="ClpP/crotonase-like_dom_sf"/>
</dbReference>
<dbReference type="CDD" id="cd07017">
    <property type="entry name" value="S14_ClpP_2"/>
    <property type="match status" value="1"/>
</dbReference>
<name>A0A385KN76_9CARY</name>
<accession>A0A385KN76</accession>
<feature type="active site" evidence="6">
    <location>
        <position position="126"/>
    </location>
</feature>
<evidence type="ECO:0000256" key="9">
    <source>
        <dbReference type="SAM" id="Coils"/>
    </source>
</evidence>
<evidence type="ECO:0000256" key="6">
    <source>
        <dbReference type="PROSITE-ProRule" id="PRU10086"/>
    </source>
</evidence>
<evidence type="ECO:0000256" key="3">
    <source>
        <dbReference type="ARBA" id="ARBA00022801"/>
    </source>
</evidence>
<sequence>MPLGLPRIAIRLPGKMNPGWIDLFNGLSRVRVLFLAHDLLEERANSIMGLLVFLSIENAEAEIFLFINSPGGLLILGAGIYYIMNSVPPEINTICIGIAASAASYILSGGEKTKRLAFPHARVMLHQPACDLAYDIQAEEFYKDVQEIIELREQITHTYVEQTGQPRWLISDMLERDVFMSATEAQTLGIVDTVADKVSFQRIQQKIKEYLDENVKKEKDKKNKKQTKRKKNEIKVNGYKVNGNGGFLFD</sequence>
<evidence type="ECO:0000256" key="5">
    <source>
        <dbReference type="PROSITE-ProRule" id="PRU10085"/>
    </source>
</evidence>
<dbReference type="GO" id="GO:0051117">
    <property type="term" value="F:ATPase binding"/>
    <property type="evidence" value="ECO:0007669"/>
    <property type="project" value="TreeGrafter"/>
</dbReference>
<keyword evidence="4 7" id="KW-0720">Serine protease</keyword>
<evidence type="ECO:0000256" key="1">
    <source>
        <dbReference type="ARBA" id="ARBA00007039"/>
    </source>
</evidence>
<keyword evidence="10" id="KW-0150">Chloroplast</keyword>
<dbReference type="GO" id="GO:0006515">
    <property type="term" value="P:protein quality control for misfolded or incompletely synthesized proteins"/>
    <property type="evidence" value="ECO:0007669"/>
    <property type="project" value="TreeGrafter"/>
</dbReference>
<organism evidence="10">
    <name type="scientific">Aldrovanda vesiculosa</name>
    <dbReference type="NCBI Taxonomy" id="173386"/>
    <lineage>
        <taxon>Eukaryota</taxon>
        <taxon>Viridiplantae</taxon>
        <taxon>Streptophyta</taxon>
        <taxon>Embryophyta</taxon>
        <taxon>Tracheophyta</taxon>
        <taxon>Spermatophyta</taxon>
        <taxon>Magnoliopsida</taxon>
        <taxon>eudicotyledons</taxon>
        <taxon>Gunneridae</taxon>
        <taxon>Pentapetalae</taxon>
        <taxon>Caryophyllales</taxon>
        <taxon>Droseraceae</taxon>
        <taxon>Aldrovanda</taxon>
    </lineage>
</organism>
<evidence type="ECO:0000256" key="4">
    <source>
        <dbReference type="ARBA" id="ARBA00022825"/>
    </source>
</evidence>
<keyword evidence="3 7" id="KW-0378">Hydrolase</keyword>
<dbReference type="AlphaFoldDB" id="A0A385KN76"/>
<dbReference type="PRINTS" id="PR00127">
    <property type="entry name" value="CLPPROTEASEP"/>
</dbReference>
<feature type="coiled-coil region" evidence="9">
    <location>
        <begin position="200"/>
        <end position="237"/>
    </location>
</feature>
<evidence type="ECO:0000256" key="8">
    <source>
        <dbReference type="RuleBase" id="RU003567"/>
    </source>
</evidence>
<dbReference type="SUPFAM" id="SSF52096">
    <property type="entry name" value="ClpP/crotonase"/>
    <property type="match status" value="1"/>
</dbReference>
<feature type="active site" evidence="5">
    <location>
        <position position="101"/>
    </location>
</feature>
<keyword evidence="9" id="KW-0175">Coiled coil</keyword>
<geneLocation type="chloroplast" evidence="10"/>
<dbReference type="PANTHER" id="PTHR10381:SF73">
    <property type="entry name" value="ATP-DEPENDENT CLP PROTEASE PROTEOLYTIC SUBUNIT"/>
    <property type="match status" value="1"/>
</dbReference>
<dbReference type="EMBL" id="KY679200">
    <property type="protein sequence ID" value="AXZ96266.1"/>
    <property type="molecule type" value="Genomic_DNA"/>
</dbReference>
<gene>
    <name evidence="10" type="primary">clpP</name>
</gene>
<dbReference type="PROSITE" id="PS00382">
    <property type="entry name" value="CLP_PROTEASE_HIS"/>
    <property type="match status" value="1"/>
</dbReference>
<proteinExistence type="inferred from homology"/>
<dbReference type="InterPro" id="IPR001907">
    <property type="entry name" value="ClpP"/>
</dbReference>